<dbReference type="AlphaFoldDB" id="A0A5C6YL27"/>
<gene>
    <name evidence="7" type="ORF">ESV24_13100</name>
</gene>
<evidence type="ECO:0000313" key="8">
    <source>
        <dbReference type="Proteomes" id="UP000321945"/>
    </source>
</evidence>
<keyword evidence="8" id="KW-1185">Reference proteome</keyword>
<dbReference type="InterPro" id="IPR008972">
    <property type="entry name" value="Cupredoxin"/>
</dbReference>
<protein>
    <submittedName>
        <fullName evidence="7">T9SS type A sorting domain-containing protein</fullName>
    </submittedName>
</protein>
<dbReference type="NCBIfam" id="TIGR04183">
    <property type="entry name" value="Por_Secre_tail"/>
    <property type="match status" value="1"/>
</dbReference>
<dbReference type="SUPFAM" id="SSF49503">
    <property type="entry name" value="Cupredoxins"/>
    <property type="match status" value="1"/>
</dbReference>
<keyword evidence="1" id="KW-0479">Metal-binding</keyword>
<feature type="domain" description="Blue (type 1) copper" evidence="5">
    <location>
        <begin position="36"/>
        <end position="109"/>
    </location>
</feature>
<evidence type="ECO:0000256" key="2">
    <source>
        <dbReference type="ARBA" id="ARBA00022729"/>
    </source>
</evidence>
<dbReference type="RefSeq" id="WP_111816851.1">
    <property type="nucleotide sequence ID" value="NZ_CBCRZQ010000011.1"/>
</dbReference>
<dbReference type="InterPro" id="IPR026444">
    <property type="entry name" value="Secre_tail"/>
</dbReference>
<comment type="caution">
    <text evidence="7">The sequence shown here is derived from an EMBL/GenBank/DDBJ whole genome shotgun (WGS) entry which is preliminary data.</text>
</comment>
<keyword evidence="2 4" id="KW-0732">Signal</keyword>
<keyword evidence="3" id="KW-0186">Copper</keyword>
<evidence type="ECO:0000313" key="7">
    <source>
        <dbReference type="EMBL" id="TXD68218.1"/>
    </source>
</evidence>
<dbReference type="InterPro" id="IPR052721">
    <property type="entry name" value="ET_Amicyanin"/>
</dbReference>
<dbReference type="GO" id="GO:0009055">
    <property type="term" value="F:electron transfer activity"/>
    <property type="evidence" value="ECO:0007669"/>
    <property type="project" value="InterPro"/>
</dbReference>
<feature type="domain" description="Secretion system C-terminal sorting" evidence="6">
    <location>
        <begin position="125"/>
        <end position="191"/>
    </location>
</feature>
<dbReference type="Gene3D" id="2.60.40.420">
    <property type="entry name" value="Cupredoxins - blue copper proteins"/>
    <property type="match status" value="1"/>
</dbReference>
<dbReference type="EMBL" id="VORU01000013">
    <property type="protein sequence ID" value="TXD68218.1"/>
    <property type="molecule type" value="Genomic_DNA"/>
</dbReference>
<dbReference type="Pfam" id="PF00127">
    <property type="entry name" value="Copper-bind"/>
    <property type="match status" value="1"/>
</dbReference>
<sequence length="194" mass="21130">MMKKITLIIAFFSITSIFSQTTFDLNWAIGTSGTAASVTIETGDTVRWTLTDGFSHTVTSIAGSSVETFDSGTFSGIGSQYSFTFSVEGANDYKCNFHPGSMFGKITVESGLSVEDKFVKNLNFYPNPVKNDLTISSLYKVDSYQIYNVLGSLVAEGKGNGNITLVDMSRMNSGLYFVKVTSKNMQTTLKIAKK</sequence>
<dbReference type="InterPro" id="IPR000923">
    <property type="entry name" value="BlueCu_1"/>
</dbReference>
<dbReference type="PANTHER" id="PTHR36507">
    <property type="entry name" value="BLL1555 PROTEIN"/>
    <property type="match status" value="1"/>
</dbReference>
<dbReference type="Proteomes" id="UP000321945">
    <property type="component" value="Unassembled WGS sequence"/>
</dbReference>
<organism evidence="7 8">
    <name type="scientific">Aequorivita lipolytica</name>
    <dbReference type="NCBI Taxonomy" id="153267"/>
    <lineage>
        <taxon>Bacteria</taxon>
        <taxon>Pseudomonadati</taxon>
        <taxon>Bacteroidota</taxon>
        <taxon>Flavobacteriia</taxon>
        <taxon>Flavobacteriales</taxon>
        <taxon>Flavobacteriaceae</taxon>
        <taxon>Aequorivita</taxon>
    </lineage>
</organism>
<evidence type="ECO:0000256" key="1">
    <source>
        <dbReference type="ARBA" id="ARBA00022723"/>
    </source>
</evidence>
<dbReference type="Pfam" id="PF18962">
    <property type="entry name" value="Por_Secre_tail"/>
    <property type="match status" value="1"/>
</dbReference>
<evidence type="ECO:0000259" key="6">
    <source>
        <dbReference type="Pfam" id="PF18962"/>
    </source>
</evidence>
<feature type="signal peptide" evidence="4">
    <location>
        <begin position="1"/>
        <end position="19"/>
    </location>
</feature>
<feature type="chain" id="PRO_5022850813" evidence="4">
    <location>
        <begin position="20"/>
        <end position="194"/>
    </location>
</feature>
<evidence type="ECO:0000256" key="3">
    <source>
        <dbReference type="ARBA" id="ARBA00023008"/>
    </source>
</evidence>
<reference evidence="7 8" key="1">
    <citation type="submission" date="2019-08" db="EMBL/GenBank/DDBJ databases">
        <title>Genome of Aequorivita lipolytica Y10-2 (type strain).</title>
        <authorList>
            <person name="Bowman J.P."/>
        </authorList>
    </citation>
    <scope>NUCLEOTIDE SEQUENCE [LARGE SCALE GENOMIC DNA]</scope>
    <source>
        <strain evidence="7 8">Y10-2</strain>
    </source>
</reference>
<evidence type="ECO:0000256" key="4">
    <source>
        <dbReference type="SAM" id="SignalP"/>
    </source>
</evidence>
<dbReference type="GO" id="GO:0005507">
    <property type="term" value="F:copper ion binding"/>
    <property type="evidence" value="ECO:0007669"/>
    <property type="project" value="InterPro"/>
</dbReference>
<dbReference type="OrthoDB" id="1377410at2"/>
<name>A0A5C6YL27_9FLAO</name>
<dbReference type="PANTHER" id="PTHR36507:SF1">
    <property type="entry name" value="BLL1555 PROTEIN"/>
    <property type="match status" value="1"/>
</dbReference>
<evidence type="ECO:0000259" key="5">
    <source>
        <dbReference type="Pfam" id="PF00127"/>
    </source>
</evidence>
<accession>A0A5C6YL27</accession>
<proteinExistence type="predicted"/>